<gene>
    <name evidence="1" type="ORF">SAMN06297144_2689</name>
</gene>
<protein>
    <submittedName>
        <fullName evidence="1">Peptidase inhibitor I78 family protein</fullName>
    </submittedName>
</protein>
<proteinExistence type="predicted"/>
<dbReference type="Pfam" id="PF11720">
    <property type="entry name" value="Inhibitor_I78"/>
    <property type="match status" value="1"/>
</dbReference>
<evidence type="ECO:0000313" key="2">
    <source>
        <dbReference type="Proteomes" id="UP000219494"/>
    </source>
</evidence>
<dbReference type="AlphaFoldDB" id="A0A285R5D7"/>
<organism evidence="1 2">
    <name type="scientific">Sphingomonas guangdongensis</name>
    <dbReference type="NCBI Taxonomy" id="1141890"/>
    <lineage>
        <taxon>Bacteria</taxon>
        <taxon>Pseudomonadati</taxon>
        <taxon>Pseudomonadota</taxon>
        <taxon>Alphaproteobacteria</taxon>
        <taxon>Sphingomonadales</taxon>
        <taxon>Sphingomonadaceae</taxon>
        <taxon>Sphingomonas</taxon>
    </lineage>
</organism>
<accession>A0A285R5D7</accession>
<evidence type="ECO:0000313" key="1">
    <source>
        <dbReference type="EMBL" id="SOB87557.1"/>
    </source>
</evidence>
<reference evidence="1 2" key="1">
    <citation type="submission" date="2017-07" db="EMBL/GenBank/DDBJ databases">
        <authorList>
            <person name="Sun Z.S."/>
            <person name="Albrecht U."/>
            <person name="Echele G."/>
            <person name="Lee C.C."/>
        </authorList>
    </citation>
    <scope>NUCLEOTIDE SEQUENCE [LARGE SCALE GENOMIC DNA]</scope>
    <source>
        <strain evidence="1 2">CGMCC 1.12672</strain>
    </source>
</reference>
<dbReference type="InterPro" id="IPR021719">
    <property type="entry name" value="Prot_inh_I78"/>
</dbReference>
<name>A0A285R5D7_9SPHN</name>
<dbReference type="Gene3D" id="3.30.10.10">
    <property type="entry name" value="Trypsin Inhibitor V, subunit A"/>
    <property type="match status" value="1"/>
</dbReference>
<sequence length="90" mass="10343">MIRLTPALLLLALPGCTLPVKLPGLCRTDTVGAWIGQPYSYRLERRLKDKTESRFVRVIRPNTMVTQDLRDDRLNIALDSRDRVTRLYCG</sequence>
<keyword evidence="2" id="KW-1185">Reference proteome</keyword>
<dbReference type="EMBL" id="OBMI01000003">
    <property type="protein sequence ID" value="SOB87557.1"/>
    <property type="molecule type" value="Genomic_DNA"/>
</dbReference>
<dbReference type="Proteomes" id="UP000219494">
    <property type="component" value="Unassembled WGS sequence"/>
</dbReference>
<dbReference type="RefSeq" id="WP_097064542.1">
    <property type="nucleotide sequence ID" value="NZ_OBMI01000003.1"/>
</dbReference>
<dbReference type="OrthoDB" id="8724542at2"/>